<feature type="transmembrane region" description="Helical" evidence="1">
    <location>
        <begin position="62"/>
        <end position="79"/>
    </location>
</feature>
<reference evidence="2" key="1">
    <citation type="submission" date="2019-10" db="EMBL/GenBank/DDBJ databases">
        <authorList>
            <consortium name="DOE Joint Genome Institute"/>
            <person name="Kuo A."/>
            <person name="Miyauchi S."/>
            <person name="Kiss E."/>
            <person name="Drula E."/>
            <person name="Kohler A."/>
            <person name="Sanchez-Garcia M."/>
            <person name="Andreopoulos B."/>
            <person name="Barry K.W."/>
            <person name="Bonito G."/>
            <person name="Buee M."/>
            <person name="Carver A."/>
            <person name="Chen C."/>
            <person name="Cichocki N."/>
            <person name="Clum A."/>
            <person name="Culley D."/>
            <person name="Crous P.W."/>
            <person name="Fauchery L."/>
            <person name="Girlanda M."/>
            <person name="Hayes R."/>
            <person name="Keri Z."/>
            <person name="LaButti K."/>
            <person name="Lipzen A."/>
            <person name="Lombard V."/>
            <person name="Magnuson J."/>
            <person name="Maillard F."/>
            <person name="Morin E."/>
            <person name="Murat C."/>
            <person name="Nolan M."/>
            <person name="Ohm R."/>
            <person name="Pangilinan J."/>
            <person name="Pereira M."/>
            <person name="Perotto S."/>
            <person name="Peter M."/>
            <person name="Riley R."/>
            <person name="Sitrit Y."/>
            <person name="Stielow B."/>
            <person name="Szollosi G."/>
            <person name="Zifcakova L."/>
            <person name="Stursova M."/>
            <person name="Spatafora J.W."/>
            <person name="Tedersoo L."/>
            <person name="Vaario L.-M."/>
            <person name="Yamada A."/>
            <person name="Yan M."/>
            <person name="Wang P."/>
            <person name="Xu J."/>
            <person name="Bruns T."/>
            <person name="Baldrian P."/>
            <person name="Vilgalys R."/>
            <person name="Henrissat B."/>
            <person name="Grigoriev I.V."/>
            <person name="Hibbett D."/>
            <person name="Nagy L.G."/>
            <person name="Martin F.M."/>
        </authorList>
    </citation>
    <scope>NUCLEOTIDE SEQUENCE</scope>
    <source>
        <strain evidence="2">BED1</strain>
    </source>
</reference>
<keyword evidence="3" id="KW-1185">Reference proteome</keyword>
<proteinExistence type="predicted"/>
<keyword evidence="1" id="KW-1133">Transmembrane helix</keyword>
<feature type="transmembrane region" description="Helical" evidence="1">
    <location>
        <begin position="37"/>
        <end position="57"/>
    </location>
</feature>
<name>A0AAD4BMT0_BOLED</name>
<evidence type="ECO:0000256" key="1">
    <source>
        <dbReference type="SAM" id="Phobius"/>
    </source>
</evidence>
<sequence>MSAFLRRLPDVFTAAGCTLVVLGIGAAFPDEVALIPLFSFISFAALALLFGAILAVWVTAALYGAALCSLVTFVVLAFMA</sequence>
<reference evidence="2" key="2">
    <citation type="journal article" date="2020" name="Nat. Commun.">
        <title>Large-scale genome sequencing of mycorrhizal fungi provides insights into the early evolution of symbiotic traits.</title>
        <authorList>
            <person name="Miyauchi S."/>
            <person name="Kiss E."/>
            <person name="Kuo A."/>
            <person name="Drula E."/>
            <person name="Kohler A."/>
            <person name="Sanchez-Garcia M."/>
            <person name="Morin E."/>
            <person name="Andreopoulos B."/>
            <person name="Barry K.W."/>
            <person name="Bonito G."/>
            <person name="Buee M."/>
            <person name="Carver A."/>
            <person name="Chen C."/>
            <person name="Cichocki N."/>
            <person name="Clum A."/>
            <person name="Culley D."/>
            <person name="Crous P.W."/>
            <person name="Fauchery L."/>
            <person name="Girlanda M."/>
            <person name="Hayes R.D."/>
            <person name="Keri Z."/>
            <person name="LaButti K."/>
            <person name="Lipzen A."/>
            <person name="Lombard V."/>
            <person name="Magnuson J."/>
            <person name="Maillard F."/>
            <person name="Murat C."/>
            <person name="Nolan M."/>
            <person name="Ohm R.A."/>
            <person name="Pangilinan J."/>
            <person name="Pereira M.F."/>
            <person name="Perotto S."/>
            <person name="Peter M."/>
            <person name="Pfister S."/>
            <person name="Riley R."/>
            <person name="Sitrit Y."/>
            <person name="Stielow J.B."/>
            <person name="Szollosi G."/>
            <person name="Zifcakova L."/>
            <person name="Stursova M."/>
            <person name="Spatafora J.W."/>
            <person name="Tedersoo L."/>
            <person name="Vaario L.M."/>
            <person name="Yamada A."/>
            <person name="Yan M."/>
            <person name="Wang P."/>
            <person name="Xu J."/>
            <person name="Bruns T."/>
            <person name="Baldrian P."/>
            <person name="Vilgalys R."/>
            <person name="Dunand C."/>
            <person name="Henrissat B."/>
            <person name="Grigoriev I.V."/>
            <person name="Hibbett D."/>
            <person name="Nagy L.G."/>
            <person name="Martin F.M."/>
        </authorList>
    </citation>
    <scope>NUCLEOTIDE SEQUENCE</scope>
    <source>
        <strain evidence="2">BED1</strain>
    </source>
</reference>
<dbReference type="EMBL" id="WHUW01000026">
    <property type="protein sequence ID" value="KAF8434999.1"/>
    <property type="molecule type" value="Genomic_DNA"/>
</dbReference>
<gene>
    <name evidence="2" type="ORF">L210DRAFT_3551607</name>
</gene>
<protein>
    <submittedName>
        <fullName evidence="2">Uncharacterized protein</fullName>
    </submittedName>
</protein>
<dbReference type="Proteomes" id="UP001194468">
    <property type="component" value="Unassembled WGS sequence"/>
</dbReference>
<evidence type="ECO:0000313" key="2">
    <source>
        <dbReference type="EMBL" id="KAF8434999.1"/>
    </source>
</evidence>
<comment type="caution">
    <text evidence="2">The sequence shown here is derived from an EMBL/GenBank/DDBJ whole genome shotgun (WGS) entry which is preliminary data.</text>
</comment>
<keyword evidence="1" id="KW-0812">Transmembrane</keyword>
<organism evidence="2 3">
    <name type="scientific">Boletus edulis BED1</name>
    <dbReference type="NCBI Taxonomy" id="1328754"/>
    <lineage>
        <taxon>Eukaryota</taxon>
        <taxon>Fungi</taxon>
        <taxon>Dikarya</taxon>
        <taxon>Basidiomycota</taxon>
        <taxon>Agaricomycotina</taxon>
        <taxon>Agaricomycetes</taxon>
        <taxon>Agaricomycetidae</taxon>
        <taxon>Boletales</taxon>
        <taxon>Boletineae</taxon>
        <taxon>Boletaceae</taxon>
        <taxon>Boletoideae</taxon>
        <taxon>Boletus</taxon>
    </lineage>
</organism>
<keyword evidence="1" id="KW-0472">Membrane</keyword>
<accession>A0AAD4BMT0</accession>
<dbReference type="AlphaFoldDB" id="A0AAD4BMT0"/>
<evidence type="ECO:0000313" key="3">
    <source>
        <dbReference type="Proteomes" id="UP001194468"/>
    </source>
</evidence>